<gene>
    <name evidence="7" type="ORF">LYNGBM3L_16920</name>
</gene>
<evidence type="ECO:0000256" key="1">
    <source>
        <dbReference type="ARBA" id="ARBA00004167"/>
    </source>
</evidence>
<comment type="subcellular location">
    <subcellularLocation>
        <location evidence="1">Membrane</location>
        <topology evidence="1">Single-pass membrane protein</topology>
    </subcellularLocation>
</comment>
<dbReference type="Pfam" id="PF16734">
    <property type="entry name" value="Pilin_GH"/>
    <property type="match status" value="1"/>
</dbReference>
<feature type="transmembrane region" description="Helical" evidence="6">
    <location>
        <begin position="52"/>
        <end position="76"/>
    </location>
</feature>
<keyword evidence="3 6" id="KW-0812">Transmembrane</keyword>
<proteinExistence type="predicted"/>
<evidence type="ECO:0000256" key="6">
    <source>
        <dbReference type="SAM" id="Phobius"/>
    </source>
</evidence>
<dbReference type="EMBL" id="GL890920">
    <property type="protein sequence ID" value="EGJ32519.1"/>
    <property type="molecule type" value="Genomic_DNA"/>
</dbReference>
<dbReference type="HOGENOM" id="CLU_1364932_0_0_3"/>
<dbReference type="NCBIfam" id="TIGR02532">
    <property type="entry name" value="IV_pilin_GFxxxE"/>
    <property type="match status" value="1"/>
</dbReference>
<evidence type="ECO:0000256" key="4">
    <source>
        <dbReference type="ARBA" id="ARBA00022989"/>
    </source>
</evidence>
<keyword evidence="2" id="KW-0488">Methylation</keyword>
<keyword evidence="5 6" id="KW-0472">Membrane</keyword>
<dbReference type="AlphaFoldDB" id="F4XSE0"/>
<organism evidence="7 8">
    <name type="scientific">Moorena producens 3L</name>
    <dbReference type="NCBI Taxonomy" id="489825"/>
    <lineage>
        <taxon>Bacteria</taxon>
        <taxon>Bacillati</taxon>
        <taxon>Cyanobacteriota</taxon>
        <taxon>Cyanophyceae</taxon>
        <taxon>Coleofasciculales</taxon>
        <taxon>Coleofasciculaceae</taxon>
        <taxon>Moorena</taxon>
    </lineage>
</organism>
<keyword evidence="8" id="KW-1185">Reference proteome</keyword>
<protein>
    <submittedName>
        <fullName evidence="7">Secretion pathway protein</fullName>
    </submittedName>
</protein>
<dbReference type="InterPro" id="IPR045584">
    <property type="entry name" value="Pilin-like"/>
</dbReference>
<dbReference type="SUPFAM" id="SSF54523">
    <property type="entry name" value="Pili subunits"/>
    <property type="match status" value="1"/>
</dbReference>
<evidence type="ECO:0000256" key="5">
    <source>
        <dbReference type="ARBA" id="ARBA00023136"/>
    </source>
</evidence>
<evidence type="ECO:0000313" key="8">
    <source>
        <dbReference type="Proteomes" id="UP000003959"/>
    </source>
</evidence>
<dbReference type="GO" id="GO:0016020">
    <property type="term" value="C:membrane"/>
    <property type="evidence" value="ECO:0007669"/>
    <property type="project" value="UniProtKB-SubCell"/>
</dbReference>
<dbReference type="InterPro" id="IPR031975">
    <property type="entry name" value="Pilin_GH"/>
</dbReference>
<evidence type="ECO:0000313" key="7">
    <source>
        <dbReference type="EMBL" id="EGJ32519.1"/>
    </source>
</evidence>
<dbReference type="PROSITE" id="PS00409">
    <property type="entry name" value="PROKAR_NTER_METHYL"/>
    <property type="match status" value="1"/>
</dbReference>
<accession>F4XSE0</accession>
<dbReference type="Gene3D" id="3.30.700.10">
    <property type="entry name" value="Glycoprotein, Type 4 Pilin"/>
    <property type="match status" value="1"/>
</dbReference>
<dbReference type="PANTHER" id="PTHR30093">
    <property type="entry name" value="GENERAL SECRETION PATHWAY PROTEIN G"/>
    <property type="match status" value="1"/>
</dbReference>
<dbReference type="eggNOG" id="COG2165">
    <property type="taxonomic scope" value="Bacteria"/>
</dbReference>
<evidence type="ECO:0000256" key="2">
    <source>
        <dbReference type="ARBA" id="ARBA00022481"/>
    </source>
</evidence>
<evidence type="ECO:0000256" key="3">
    <source>
        <dbReference type="ARBA" id="ARBA00022692"/>
    </source>
</evidence>
<dbReference type="InterPro" id="IPR012902">
    <property type="entry name" value="N_methyl_site"/>
</dbReference>
<dbReference type="Pfam" id="PF07963">
    <property type="entry name" value="N_methyl"/>
    <property type="match status" value="1"/>
</dbReference>
<name>F4XSE0_9CYAN</name>
<dbReference type="RefSeq" id="WP_008184668.1">
    <property type="nucleotide sequence ID" value="NZ_GL890920.1"/>
</dbReference>
<dbReference type="Proteomes" id="UP000003959">
    <property type="component" value="Unassembled WGS sequence"/>
</dbReference>
<dbReference type="OrthoDB" id="458583at2"/>
<sequence>MSSTKKQARGFPQQLKLSKPRHRLSIWLKTQQPSSLGRSKNDWNFSNQEQGFTLLELLVAIIIIGILSAIALPTLLRQANKAKEVEAITRVRNLLQLQHEYYITNGEFANSLEELGFSLSYETEQYQYIVLSSQPLLDGSVLLGLSKQPELKSYAGVVFLQDGQTKTCPKIPIDINTDNLNKLIIPLIFKILANPKEYCS</sequence>
<reference evidence="8" key="1">
    <citation type="journal article" date="2011" name="Proc. Natl. Acad. Sci. U.S.A.">
        <title>Genomic insights into the physiology and ecology of the marine filamentous cyanobacterium Lyngbya majuscula.</title>
        <authorList>
            <person name="Jones A.C."/>
            <person name="Monroe E.A."/>
            <person name="Podell S."/>
            <person name="Hess W.R."/>
            <person name="Klages S."/>
            <person name="Esquenazi E."/>
            <person name="Niessen S."/>
            <person name="Hoover H."/>
            <person name="Rothmann M."/>
            <person name="Lasken R.S."/>
            <person name="Yates J.R.III."/>
            <person name="Reinhardt R."/>
            <person name="Kube M."/>
            <person name="Burkart M.D."/>
            <person name="Allen E.E."/>
            <person name="Dorrestein P.C."/>
            <person name="Gerwick W.H."/>
            <person name="Gerwick L."/>
        </authorList>
    </citation>
    <scope>NUCLEOTIDE SEQUENCE [LARGE SCALE GENOMIC DNA]</scope>
    <source>
        <strain evidence="8">3L</strain>
    </source>
</reference>
<dbReference type="PANTHER" id="PTHR30093:SF44">
    <property type="entry name" value="TYPE II SECRETION SYSTEM CORE PROTEIN G"/>
    <property type="match status" value="1"/>
</dbReference>
<keyword evidence="4 6" id="KW-1133">Transmembrane helix</keyword>